<dbReference type="InterPro" id="IPR003423">
    <property type="entry name" value="OMP_efflux"/>
</dbReference>
<dbReference type="Gene3D" id="1.20.1600.10">
    <property type="entry name" value="Outer membrane efflux proteins (OEP)"/>
    <property type="match status" value="1"/>
</dbReference>
<dbReference type="SUPFAM" id="SSF56954">
    <property type="entry name" value="Outer membrane efflux proteins (OEP)"/>
    <property type="match status" value="1"/>
</dbReference>
<feature type="chain" id="PRO_5022662849" evidence="4">
    <location>
        <begin position="20"/>
        <end position="508"/>
    </location>
</feature>
<name>A0A5C6MBQ7_9PLAN</name>
<proteinExistence type="inferred from homology"/>
<keyword evidence="2" id="KW-0175">Coiled coil</keyword>
<gene>
    <name evidence="5" type="ORF">E3A20_03810</name>
</gene>
<feature type="signal peptide" evidence="4">
    <location>
        <begin position="1"/>
        <end position="19"/>
    </location>
</feature>
<keyword evidence="4" id="KW-0732">Signal</keyword>
<evidence type="ECO:0000256" key="2">
    <source>
        <dbReference type="SAM" id="Coils"/>
    </source>
</evidence>
<feature type="region of interest" description="Disordered" evidence="3">
    <location>
        <begin position="465"/>
        <end position="494"/>
    </location>
</feature>
<accession>A0A5C6MBQ7</accession>
<dbReference type="EMBL" id="SRHE01000042">
    <property type="protein sequence ID" value="TWW12126.1"/>
    <property type="molecule type" value="Genomic_DNA"/>
</dbReference>
<evidence type="ECO:0000256" key="3">
    <source>
        <dbReference type="SAM" id="MobiDB-lite"/>
    </source>
</evidence>
<sequence>MVRKTALILLIVLLPGCRAARSAADPQTADLRSGAGVDPEQTLRLRPAGVSRDVSAVRSDFSGPVSLEAVVQECLRRHGGVQAARKRVEAAARRVTVAGSLQDPMVEVDNWPTAARSPQYASGRMTNEVMVSQQVPWFGKRTSQASAAQAEVQAARAELSALELRVAEEARRAWYELYYTQLIQGVVQEDRRVLENLLTVAEARYETGRAGQQEVLRLQAEQSSVDAELLRLLQSEESARAELAGLLQVSPETDLSAGESAEAGDPLELQDLYERAVRQRPELQVMLAEIHREQHLADRARLDYYPDVTMRMGWGRMTTEGSMAHGADGVDNVSVGFGVNVPVNRGRLRASVHAAEAGAAAAARDYERLKNETQRDVRQLFSLAVSQRDSSELLRDSVIPKTEQALRAALRGYQVGATDFSDVIATWRELLKFHVAQLQMELQYRQTLASLERVVGGGGVVEAARPSEAGAEGGGEGEVIEEGAESGPTEVRGVSMLRQLKQNYRRAE</sequence>
<dbReference type="Pfam" id="PF02321">
    <property type="entry name" value="OEP"/>
    <property type="match status" value="1"/>
</dbReference>
<dbReference type="PANTHER" id="PTHR30203:SF24">
    <property type="entry name" value="BLR4935 PROTEIN"/>
    <property type="match status" value="1"/>
</dbReference>
<reference evidence="5 6" key="2">
    <citation type="submission" date="2019-08" db="EMBL/GenBank/DDBJ databases">
        <authorList>
            <person name="Henke P."/>
        </authorList>
    </citation>
    <scope>NUCLEOTIDE SEQUENCE [LARGE SCALE GENOMIC DNA]</scope>
    <source>
        <strain evidence="5">Phe10_nw2017</strain>
    </source>
</reference>
<dbReference type="InterPro" id="IPR010131">
    <property type="entry name" value="MdtP/NodT-like"/>
</dbReference>
<dbReference type="Proteomes" id="UP000321083">
    <property type="component" value="Unassembled WGS sequence"/>
</dbReference>
<comment type="caution">
    <text evidence="5">The sequence shown here is derived from an EMBL/GenBank/DDBJ whole genome shotgun (WGS) entry which is preliminary data.</text>
</comment>
<evidence type="ECO:0000256" key="1">
    <source>
        <dbReference type="ARBA" id="ARBA00007613"/>
    </source>
</evidence>
<evidence type="ECO:0000313" key="6">
    <source>
        <dbReference type="Proteomes" id="UP000321083"/>
    </source>
</evidence>
<dbReference type="AlphaFoldDB" id="A0A5C6MBQ7"/>
<comment type="similarity">
    <text evidence="1">Belongs to the outer membrane factor (OMF) (TC 1.B.17) family.</text>
</comment>
<reference evidence="5 6" key="1">
    <citation type="submission" date="2019-08" db="EMBL/GenBank/DDBJ databases">
        <title>100 year-old enigma solved: identification of Planctomyces bekefii, the type genus and species of the phylum Planctomycetes.</title>
        <authorList>
            <person name="Svetlana D.N."/>
            <person name="Overmann J."/>
        </authorList>
    </citation>
    <scope>NUCLEOTIDE SEQUENCE [LARGE SCALE GENOMIC DNA]</scope>
    <source>
        <strain evidence="5">Phe10_nw2017</strain>
    </source>
</reference>
<dbReference type="PANTHER" id="PTHR30203">
    <property type="entry name" value="OUTER MEMBRANE CATION EFFLUX PROTEIN"/>
    <property type="match status" value="1"/>
</dbReference>
<evidence type="ECO:0000313" key="5">
    <source>
        <dbReference type="EMBL" id="TWW12126.1"/>
    </source>
</evidence>
<protein>
    <submittedName>
        <fullName evidence="5">Uncharacterized protein</fullName>
    </submittedName>
</protein>
<organism evidence="5 6">
    <name type="scientific">Planctomyces bekefii</name>
    <dbReference type="NCBI Taxonomy" id="1653850"/>
    <lineage>
        <taxon>Bacteria</taxon>
        <taxon>Pseudomonadati</taxon>
        <taxon>Planctomycetota</taxon>
        <taxon>Planctomycetia</taxon>
        <taxon>Planctomycetales</taxon>
        <taxon>Planctomycetaceae</taxon>
        <taxon>Planctomyces</taxon>
    </lineage>
</organism>
<keyword evidence="6" id="KW-1185">Reference proteome</keyword>
<dbReference type="GO" id="GO:0015562">
    <property type="term" value="F:efflux transmembrane transporter activity"/>
    <property type="evidence" value="ECO:0007669"/>
    <property type="project" value="InterPro"/>
</dbReference>
<evidence type="ECO:0000256" key="4">
    <source>
        <dbReference type="SAM" id="SignalP"/>
    </source>
</evidence>
<feature type="coiled-coil region" evidence="2">
    <location>
        <begin position="145"/>
        <end position="172"/>
    </location>
</feature>